<organism evidence="3 4">
    <name type="scientific">Trypanosoma theileri</name>
    <dbReference type="NCBI Taxonomy" id="67003"/>
    <lineage>
        <taxon>Eukaryota</taxon>
        <taxon>Discoba</taxon>
        <taxon>Euglenozoa</taxon>
        <taxon>Kinetoplastea</taxon>
        <taxon>Metakinetoplastina</taxon>
        <taxon>Trypanosomatida</taxon>
        <taxon>Trypanosomatidae</taxon>
        <taxon>Trypanosoma</taxon>
    </lineage>
</organism>
<dbReference type="Proteomes" id="UP000192257">
    <property type="component" value="Unassembled WGS sequence"/>
</dbReference>
<accession>A0A1X0P5R9</accession>
<evidence type="ECO:0000313" key="3">
    <source>
        <dbReference type="EMBL" id="ORC92286.1"/>
    </source>
</evidence>
<proteinExistence type="predicted"/>
<dbReference type="RefSeq" id="XP_028886352.1">
    <property type="nucleotide sequence ID" value="XM_029022694.1"/>
</dbReference>
<evidence type="ECO:0000256" key="1">
    <source>
        <dbReference type="SAM" id="Coils"/>
    </source>
</evidence>
<dbReference type="STRING" id="67003.A0A1X0P5R9"/>
<protein>
    <recommendedName>
        <fullName evidence="5">Nuclear pore complex protein Nup85</fullName>
    </recommendedName>
</protein>
<feature type="region of interest" description="Disordered" evidence="2">
    <location>
        <begin position="396"/>
        <end position="483"/>
    </location>
</feature>
<dbReference type="VEuPathDB" id="TriTrypDB:TM35_000045000"/>
<dbReference type="AlphaFoldDB" id="A0A1X0P5R9"/>
<dbReference type="OrthoDB" id="272090at2759"/>
<sequence>MKLTGTDLPPALVTAVRSGFDAFVQLQRVRFGNSTGESVQPAVEGAVARWGATAVVGVANAPANHTNNMNNNSNINNTKNNTNNNAFTMFPSTLCEWSDLVLSRLKAMKESVVLDPTAEVVWELVSTVIAILETGGAEGVNASAPYLEWYRSRFVNVDSIYQVRDTLSAVYSKDSLTQAEETDLFEGVVGPYMISIQRAFLAGLFPVAAELISSLVDYLRSCAVVPFDAEEEGILTDVIRLLLEPPTNSVEHREWMSTANGLIIDAKRILTESRDDSNMIMQVARQLKSLCLDLLLMMSGDAALILDVCHLLELDVMDYIAAICAVCEPYMNLHQLHHLYKSALDSWKGTVCGPWYVGVIESLLGSRSVVDIVTAMHLVGQAVRCNAYMSGWKNHDDNDDNNNNNVVSSPTNPHIVGDLNDTYNTYDDNTSNDTNEGNLNDSSNSSYNSRSGSSSSSNSSSSSSDNNNNNNMNGKSTSVCSSTEETEGHSTLYRRFALLFMAAHVADICAPPLGAAVTHMSITFHRNELVEDFVALFSRHPLLWRTAAMYVMYSPFMNPAILSHIVRRRAATAVKDRYTCLALHTFIHSTWDENSPFQLALRQILRDKYPLSQTVDKWITAVDFYRRKTVEALNADIIKERLLCANTAPAMWLALECQQSKSLQLHFEKILRSPLALQSEEVYRVGQAVNNSFISVDASANLRMLHVLRLCAALCEYRRSLELLQQYDENNKNKNNNNNNNNNVEVSDIQLLQVTLRAAEKALLYVVDFRMHPVAVLTLVEQTAAVAHRLSHSQRPYTLLPLLIHALELAMTSNPTEQSEQRVRAAGIREKIMKLL</sequence>
<dbReference type="GeneID" id="39982474"/>
<dbReference type="GO" id="GO:0004402">
    <property type="term" value="F:histone acetyltransferase activity"/>
    <property type="evidence" value="ECO:0007669"/>
    <property type="project" value="TreeGrafter"/>
</dbReference>
<evidence type="ECO:0008006" key="5">
    <source>
        <dbReference type="Google" id="ProtNLM"/>
    </source>
</evidence>
<dbReference type="PANTHER" id="PTHR20916:SF26">
    <property type="entry name" value="CYSTEINE-RICH PROTEIN 2-BINDING PROTEIN"/>
    <property type="match status" value="1"/>
</dbReference>
<gene>
    <name evidence="3" type="ORF">TM35_000045000</name>
</gene>
<feature type="coiled-coil region" evidence="1">
    <location>
        <begin position="717"/>
        <end position="744"/>
    </location>
</feature>
<evidence type="ECO:0000256" key="2">
    <source>
        <dbReference type="SAM" id="MobiDB-lite"/>
    </source>
</evidence>
<keyword evidence="1" id="KW-0175">Coiled coil</keyword>
<keyword evidence="4" id="KW-1185">Reference proteome</keyword>
<feature type="compositionally biased region" description="Low complexity" evidence="2">
    <location>
        <begin position="420"/>
        <end position="483"/>
    </location>
</feature>
<comment type="caution">
    <text evidence="3">The sequence shown here is derived from an EMBL/GenBank/DDBJ whole genome shotgun (WGS) entry which is preliminary data.</text>
</comment>
<evidence type="ECO:0000313" key="4">
    <source>
        <dbReference type="Proteomes" id="UP000192257"/>
    </source>
</evidence>
<reference evidence="3 4" key="1">
    <citation type="submission" date="2017-03" db="EMBL/GenBank/DDBJ databases">
        <title>An alternative strategy for trypanosome survival in the mammalian bloodstream revealed through genome and transcriptome analysis of the ubiquitous bovine parasite Trypanosoma (Megatrypanum) theileri.</title>
        <authorList>
            <person name="Kelly S."/>
            <person name="Ivens A."/>
            <person name="Mott A."/>
            <person name="O'Neill E."/>
            <person name="Emms D."/>
            <person name="Macleod O."/>
            <person name="Voorheis P."/>
            <person name="Matthews J."/>
            <person name="Matthews K."/>
            <person name="Carrington M."/>
        </authorList>
    </citation>
    <scope>NUCLEOTIDE SEQUENCE [LARGE SCALE GENOMIC DNA]</scope>
    <source>
        <strain evidence="3">Edinburgh</strain>
    </source>
</reference>
<dbReference type="PANTHER" id="PTHR20916">
    <property type="entry name" value="CYSTEINE AND GLYCINE-RICH PROTEIN 2 BINDING PROTEIN"/>
    <property type="match status" value="1"/>
</dbReference>
<name>A0A1X0P5R9_9TRYP</name>
<dbReference type="EMBL" id="NBCO01000004">
    <property type="protein sequence ID" value="ORC92286.1"/>
    <property type="molecule type" value="Genomic_DNA"/>
</dbReference>